<dbReference type="Gene3D" id="2.30.29.30">
    <property type="entry name" value="Pleckstrin-homology domain (PH domain)/Phosphotyrosine-binding domain (PTB)"/>
    <property type="match status" value="2"/>
</dbReference>
<dbReference type="EMBL" id="KB206398">
    <property type="protein sequence ID" value="ELP91978.1"/>
    <property type="molecule type" value="Genomic_DNA"/>
</dbReference>
<dbReference type="SMART" id="SM00325">
    <property type="entry name" value="RhoGEF"/>
    <property type="match status" value="2"/>
</dbReference>
<dbReference type="PANTHER" id="PTHR12673">
    <property type="entry name" value="FACIOGENITAL DYSPLASIA PROTEIN"/>
    <property type="match status" value="1"/>
</dbReference>
<feature type="transmembrane region" description="Helical" evidence="3">
    <location>
        <begin position="20"/>
        <end position="37"/>
    </location>
</feature>
<evidence type="ECO:0000256" key="2">
    <source>
        <dbReference type="SAM" id="MobiDB-lite"/>
    </source>
</evidence>
<feature type="region of interest" description="Disordered" evidence="2">
    <location>
        <begin position="1459"/>
        <end position="1540"/>
    </location>
</feature>
<dbReference type="InterPro" id="IPR000219">
    <property type="entry name" value="DH_dom"/>
</dbReference>
<feature type="domain" description="DH" evidence="4">
    <location>
        <begin position="101"/>
        <end position="301"/>
    </location>
</feature>
<dbReference type="OrthoDB" id="245697at2759"/>
<evidence type="ECO:0000313" key="5">
    <source>
        <dbReference type="EMBL" id="ELP91978.1"/>
    </source>
</evidence>
<evidence type="ECO:0000259" key="4">
    <source>
        <dbReference type="PROSITE" id="PS50010"/>
    </source>
</evidence>
<evidence type="ECO:0000313" key="6">
    <source>
        <dbReference type="Proteomes" id="UP000014680"/>
    </source>
</evidence>
<dbReference type="InterPro" id="IPR011993">
    <property type="entry name" value="PH-like_dom_sf"/>
</dbReference>
<dbReference type="SUPFAM" id="SSF50729">
    <property type="entry name" value="PH domain-like"/>
    <property type="match status" value="3"/>
</dbReference>
<dbReference type="GO" id="GO:0005085">
    <property type="term" value="F:guanyl-nucleotide exchange factor activity"/>
    <property type="evidence" value="ECO:0007669"/>
    <property type="project" value="InterPro"/>
</dbReference>
<feature type="compositionally biased region" description="Low complexity" evidence="2">
    <location>
        <begin position="1468"/>
        <end position="1480"/>
    </location>
</feature>
<dbReference type="GO" id="GO:0005737">
    <property type="term" value="C:cytoplasm"/>
    <property type="evidence" value="ECO:0007669"/>
    <property type="project" value="TreeGrafter"/>
</dbReference>
<evidence type="ECO:0000256" key="3">
    <source>
        <dbReference type="SAM" id="Phobius"/>
    </source>
</evidence>
<organism evidence="5 6">
    <name type="scientific">Entamoeba invadens IP1</name>
    <dbReference type="NCBI Taxonomy" id="370355"/>
    <lineage>
        <taxon>Eukaryota</taxon>
        <taxon>Amoebozoa</taxon>
        <taxon>Evosea</taxon>
        <taxon>Archamoebae</taxon>
        <taxon>Mastigamoebida</taxon>
        <taxon>Entamoebidae</taxon>
        <taxon>Entamoeba</taxon>
    </lineage>
</organism>
<proteinExistence type="predicted"/>
<dbReference type="Proteomes" id="UP000014680">
    <property type="component" value="Unassembled WGS sequence"/>
</dbReference>
<keyword evidence="6" id="KW-1185">Reference proteome</keyword>
<feature type="domain" description="DH" evidence="4">
    <location>
        <begin position="630"/>
        <end position="820"/>
    </location>
</feature>
<dbReference type="SUPFAM" id="SSF48065">
    <property type="entry name" value="DBL homology domain (DH-domain)"/>
    <property type="match status" value="3"/>
</dbReference>
<feature type="compositionally biased region" description="Basic and acidic residues" evidence="2">
    <location>
        <begin position="1520"/>
        <end position="1529"/>
    </location>
</feature>
<keyword evidence="3" id="KW-1133">Transmembrane helix</keyword>
<keyword evidence="3" id="KW-0812">Transmembrane</keyword>
<keyword evidence="1" id="KW-0175">Coiled coil</keyword>
<dbReference type="Gene3D" id="1.20.900.10">
    <property type="entry name" value="Dbl homology (DH) domain"/>
    <property type="match status" value="3"/>
</dbReference>
<evidence type="ECO:0000256" key="1">
    <source>
        <dbReference type="SAM" id="Coils"/>
    </source>
</evidence>
<dbReference type="OMA" id="TERIHIK"/>
<dbReference type="GeneID" id="14890980"/>
<feature type="region of interest" description="Disordered" evidence="2">
    <location>
        <begin position="505"/>
        <end position="537"/>
    </location>
</feature>
<dbReference type="InterPro" id="IPR051092">
    <property type="entry name" value="FYVE_RhoGEF_PH"/>
</dbReference>
<accession>A0A0A1UA93</accession>
<gene>
    <name evidence="5" type="ORF">EIN_386120</name>
</gene>
<dbReference type="PROSITE" id="PS50010">
    <property type="entry name" value="DH_2"/>
    <property type="match status" value="3"/>
</dbReference>
<dbReference type="RefSeq" id="XP_004258749.1">
    <property type="nucleotide sequence ID" value="XM_004258701.1"/>
</dbReference>
<feature type="domain" description="DH" evidence="4">
    <location>
        <begin position="1083"/>
        <end position="1260"/>
    </location>
</feature>
<dbReference type="InterPro" id="IPR035899">
    <property type="entry name" value="DBL_dom_sf"/>
</dbReference>
<name>A0A0A1UA93_ENTIV</name>
<dbReference type="Pfam" id="PF00621">
    <property type="entry name" value="RhoGEF"/>
    <property type="match status" value="3"/>
</dbReference>
<protein>
    <submittedName>
        <fullName evidence="5">Rho guanine nucleotide exchange factor, putative</fullName>
    </submittedName>
</protein>
<sequence>RLRQPIQFASFTSCPILRHVLYFTIYILFQLLLTFLLDRLNTILLAEYVSTISGSLVTSGNVIASITKKLLQGSGPDVKQSDEEFFARVDQKEMTPKDRDHYCRVVVEYSQTECSHIHGLELLIDVYLEPMYKESKKVLKKEDSEFITVVITQVKTLIEVHKNFLEMFQQGLLKTKAGELPTFGIEFVKSLQFLKMASQYIGNYNTYVTRLTKILEADPIFEKVIKKAKEKYVTGENLENLSVDAIQPMSFYLITPIQRIPRYELLIRDMLKDVGKDFPDLENLKNAYLQAKESGRGVNTTRMQIEENEKFQLVRDLIKGELVIKDQAARKFIMAGSIYFVENVNTPPVTLLYVFLFNDVMLETLPTTVDGVVVDWNNPESVKTAYTSLNSKRDVKELSKCSFDLVRELPFTLGQCVFKPIHDTSEVKNMFSILLREYKTIRGVAKDFPTLGKYSALTQEDKEVWESVIYDQFRYIDDSIENKEKLLKNKDENLASELSRIQNSKQRSFSVTSGSGISSNSSQSTGSGQQLSDGSSVVSSESCSTTIVGVTKPVTTTVPLITPTEVQKPPKPFSIQHITSNPGSLITSGNVIAVVTKYLSDWENTEKSSNDNDFFKAIDERMMGEKEKAHYRRVFHEMTETERIHLNGLKILKEVYLTPITKSSVQDTVTFVKPIVSQIDLLLTTHQKFLEMMEKAEHVSEGEFPIIGADFVKNIQFLKMAATYISKYSTYLMGITDILNKEKDVVRNQNKAKAEYLKVHEGSKVEMISFYLITPIQRIPRYELLIRDMLKDVGKDFPDVEQLKKAYLQAKECGRGVNQTRMQIEEGEKMTLVKNAIDNFPQLENVSSRKFICCGPLLSVMNMKDFPSNMVFVFLFNDLLIETKVVKYNKVEMKNESTYDPVLFKELSEIKAIEDINVAHFEFNSIFFLRPNSKVMAQNDSMMVKNVFMFMAFEEIEKNGVKSETHTCPKYSAISEDQKEAWKSVINDQIACMKEKEEKLKKTQEKIQNISELPIVEKVSTKVFDRSCAKFSTPRVGTLVTSAGPISTVLKALQDGINNSEQEVKHLFESVAKKEMNKDDEKRYMAVLRDLRHLETSHLWALKTLKEVYLVPMSKSVSKEQMSNVNDCIAQVEIMLNIHGDFLKTFNKAKHRTAEGKVPQIMAEFMKNIQFLKMESTYITNFNVYKRLFNEYMKESVVQKMIQKAKDDFFKQMKDKMPIESFEFCLQQPLTQTPRYENFLKAMLKHVGKNFEELGELKKTYLDAQECTRDAVIMKSQLEENEKTVTIRDLIIGTFSNDVISTRKYLCSGPLFVVEKLTEVPQNWMYFFLFNDRLVETEVLSYDGKPIKDKLDAFGKLRVAKMIEDLKVFKYKIVKEFIFNPETTLEVHPSNTQCKFVILLKISQIPFRFSCSTESECDAWNSIIFDQIEKMKEVVKTKEQAKSSAVSFELQMNSPRKFTELQPQTIESSQRVSSESSPRRAQSLEPEKINTDQKFVARTPRNNKTNEKLPGSPLARRNRRVNEDEKMQELFKLQQENSHK</sequence>
<feature type="compositionally biased region" description="Low complexity" evidence="2">
    <location>
        <begin position="508"/>
        <end position="537"/>
    </location>
</feature>
<feature type="non-terminal residue" evidence="5">
    <location>
        <position position="1"/>
    </location>
</feature>
<dbReference type="KEGG" id="eiv:EIN_386120"/>
<reference evidence="5 6" key="1">
    <citation type="submission" date="2012-10" db="EMBL/GenBank/DDBJ databases">
        <authorList>
            <person name="Zafar N."/>
            <person name="Inman J."/>
            <person name="Hall N."/>
            <person name="Lorenzi H."/>
            <person name="Caler E."/>
        </authorList>
    </citation>
    <scope>NUCLEOTIDE SEQUENCE [LARGE SCALE GENOMIC DNA]</scope>
    <source>
        <strain evidence="5 6">IP1</strain>
    </source>
</reference>
<feature type="coiled-coil region" evidence="1">
    <location>
        <begin position="986"/>
        <end position="1013"/>
    </location>
</feature>
<dbReference type="VEuPathDB" id="AmoebaDB:EIN_386120"/>
<keyword evidence="3" id="KW-0472">Membrane</keyword>
<dbReference type="PANTHER" id="PTHR12673:SF263">
    <property type="entry name" value="PLECKSTRIN DOMAIN-CONTAINING PROTEIN"/>
    <property type="match status" value="1"/>
</dbReference>